<keyword evidence="5 6" id="KW-0472">Membrane</keyword>
<evidence type="ECO:0000313" key="9">
    <source>
        <dbReference type="Proteomes" id="UP000650511"/>
    </source>
</evidence>
<keyword evidence="9" id="KW-1185">Reference proteome</keyword>
<proteinExistence type="predicted"/>
<dbReference type="RefSeq" id="WP_130648467.1">
    <property type="nucleotide sequence ID" value="NZ_BMHA01000005.1"/>
</dbReference>
<name>A0A8J3A9P2_9ACTN</name>
<reference evidence="8" key="2">
    <citation type="submission" date="2020-09" db="EMBL/GenBank/DDBJ databases">
        <authorList>
            <person name="Sun Q."/>
            <person name="Zhou Y."/>
        </authorList>
    </citation>
    <scope>NUCLEOTIDE SEQUENCE</scope>
    <source>
        <strain evidence="8">CGMCC 1.14988</strain>
    </source>
</reference>
<accession>A0A8J3A9P2</accession>
<dbReference type="Pfam" id="PF00482">
    <property type="entry name" value="T2SSF"/>
    <property type="match status" value="1"/>
</dbReference>
<dbReference type="Proteomes" id="UP000650511">
    <property type="component" value="Unassembled WGS sequence"/>
</dbReference>
<sequence length="301" mass="33054">MTGLVLLSGLALWVGLAMLFAELRWFSRPTLVARLGPYVPGGMRAQRWSGVLSAETFREAIGPAARRVGEVSSRLFGVSEELERKLRRVHADMDATEFRVRQVGWSLATLLVGGLLSVLVRPPAPVAVLFCLGGMLLAFLVLEQQIGAASNRWKRSLHLELPVVAEQVAMLLAAGYSLGGALDRVARRGQGTASRDLRRVLGRVRQGLSEEQALQEWAELADVASVDRLVAVLALNREASDLGRLIAEEARAIRQDVQRDLVERLERRGQQVWIPVTVATLLPGVLFIAIPFTRALDGFLR</sequence>
<dbReference type="Gene3D" id="1.20.81.30">
    <property type="entry name" value="Type II secretion system (T2SS), domain F"/>
    <property type="match status" value="1"/>
</dbReference>
<evidence type="ECO:0000256" key="2">
    <source>
        <dbReference type="ARBA" id="ARBA00022475"/>
    </source>
</evidence>
<feature type="transmembrane region" description="Helical" evidence="6">
    <location>
        <begin position="103"/>
        <end position="120"/>
    </location>
</feature>
<dbReference type="EMBL" id="BMHA01000005">
    <property type="protein sequence ID" value="GGI05613.1"/>
    <property type="molecule type" value="Genomic_DNA"/>
</dbReference>
<keyword evidence="2" id="KW-1003">Cell membrane</keyword>
<keyword evidence="4 6" id="KW-1133">Transmembrane helix</keyword>
<feature type="transmembrane region" description="Helical" evidence="6">
    <location>
        <begin position="126"/>
        <end position="142"/>
    </location>
</feature>
<evidence type="ECO:0000313" key="8">
    <source>
        <dbReference type="EMBL" id="GGI05613.1"/>
    </source>
</evidence>
<dbReference type="InterPro" id="IPR042094">
    <property type="entry name" value="T2SS_GspF_sf"/>
</dbReference>
<protein>
    <recommendedName>
        <fullName evidence="7">Type II secretion system protein GspF domain-containing protein</fullName>
    </recommendedName>
</protein>
<evidence type="ECO:0000256" key="5">
    <source>
        <dbReference type="ARBA" id="ARBA00023136"/>
    </source>
</evidence>
<evidence type="ECO:0000259" key="7">
    <source>
        <dbReference type="Pfam" id="PF00482"/>
    </source>
</evidence>
<dbReference type="AlphaFoldDB" id="A0A8J3A9P2"/>
<feature type="transmembrane region" description="Helical" evidence="6">
    <location>
        <begin position="6"/>
        <end position="26"/>
    </location>
</feature>
<dbReference type="OrthoDB" id="5185234at2"/>
<comment type="caution">
    <text evidence="8">The sequence shown here is derived from an EMBL/GenBank/DDBJ whole genome shotgun (WGS) entry which is preliminary data.</text>
</comment>
<dbReference type="InterPro" id="IPR018076">
    <property type="entry name" value="T2SS_GspF_dom"/>
</dbReference>
<evidence type="ECO:0000256" key="4">
    <source>
        <dbReference type="ARBA" id="ARBA00022989"/>
    </source>
</evidence>
<dbReference type="PANTHER" id="PTHR35007:SF2">
    <property type="entry name" value="PILUS ASSEMBLE PROTEIN"/>
    <property type="match status" value="1"/>
</dbReference>
<feature type="transmembrane region" description="Helical" evidence="6">
    <location>
        <begin position="272"/>
        <end position="292"/>
    </location>
</feature>
<gene>
    <name evidence="8" type="ORF">GCM10011354_14960</name>
</gene>
<organism evidence="8 9">
    <name type="scientific">Egicoccus halophilus</name>
    <dbReference type="NCBI Taxonomy" id="1670830"/>
    <lineage>
        <taxon>Bacteria</taxon>
        <taxon>Bacillati</taxon>
        <taxon>Actinomycetota</taxon>
        <taxon>Nitriliruptoria</taxon>
        <taxon>Egicoccales</taxon>
        <taxon>Egicoccaceae</taxon>
        <taxon>Egicoccus</taxon>
    </lineage>
</organism>
<comment type="subcellular location">
    <subcellularLocation>
        <location evidence="1">Cell membrane</location>
        <topology evidence="1">Multi-pass membrane protein</topology>
    </subcellularLocation>
</comment>
<reference evidence="8" key="1">
    <citation type="journal article" date="2014" name="Int. J. Syst. Evol. Microbiol.">
        <title>Complete genome sequence of Corynebacterium casei LMG S-19264T (=DSM 44701T), isolated from a smear-ripened cheese.</title>
        <authorList>
            <consortium name="US DOE Joint Genome Institute (JGI-PGF)"/>
            <person name="Walter F."/>
            <person name="Albersmeier A."/>
            <person name="Kalinowski J."/>
            <person name="Ruckert C."/>
        </authorList>
    </citation>
    <scope>NUCLEOTIDE SEQUENCE</scope>
    <source>
        <strain evidence="8">CGMCC 1.14988</strain>
    </source>
</reference>
<evidence type="ECO:0000256" key="6">
    <source>
        <dbReference type="SAM" id="Phobius"/>
    </source>
</evidence>
<dbReference type="GO" id="GO:0005886">
    <property type="term" value="C:plasma membrane"/>
    <property type="evidence" value="ECO:0007669"/>
    <property type="project" value="UniProtKB-SubCell"/>
</dbReference>
<keyword evidence="3 6" id="KW-0812">Transmembrane</keyword>
<dbReference type="PANTHER" id="PTHR35007">
    <property type="entry name" value="INTEGRAL MEMBRANE PROTEIN-RELATED"/>
    <property type="match status" value="1"/>
</dbReference>
<feature type="domain" description="Type II secretion system protein GspF" evidence="7">
    <location>
        <begin position="165"/>
        <end position="288"/>
    </location>
</feature>
<evidence type="ECO:0000256" key="1">
    <source>
        <dbReference type="ARBA" id="ARBA00004651"/>
    </source>
</evidence>
<evidence type="ECO:0000256" key="3">
    <source>
        <dbReference type="ARBA" id="ARBA00022692"/>
    </source>
</evidence>